<dbReference type="EMBL" id="CP128399">
    <property type="protein sequence ID" value="WJW67444.1"/>
    <property type="molecule type" value="Genomic_DNA"/>
</dbReference>
<keyword evidence="4" id="KW-1185">Reference proteome</keyword>
<dbReference type="Proteomes" id="UP001431572">
    <property type="component" value="Chromosome 1"/>
</dbReference>
<evidence type="ECO:0000313" key="1">
    <source>
        <dbReference type="EMBL" id="NWJ45571.1"/>
    </source>
</evidence>
<evidence type="ECO:0000313" key="4">
    <source>
        <dbReference type="Proteomes" id="UP001431572"/>
    </source>
</evidence>
<proteinExistence type="predicted"/>
<dbReference type="Proteomes" id="UP000521676">
    <property type="component" value="Unassembled WGS sequence"/>
</dbReference>
<name>A0A8T7M1K5_9CHLR</name>
<dbReference type="EMBL" id="JACATZ010000001">
    <property type="protein sequence ID" value="NWJ45571.1"/>
    <property type="molecule type" value="Genomic_DNA"/>
</dbReference>
<evidence type="ECO:0000313" key="2">
    <source>
        <dbReference type="EMBL" id="WJW67444.1"/>
    </source>
</evidence>
<reference evidence="1 3" key="1">
    <citation type="submission" date="2020-06" db="EMBL/GenBank/DDBJ databases">
        <title>Anoxygenic phototrophic Chloroflexota member uses a Type I reaction center.</title>
        <authorList>
            <person name="Tsuji J.M."/>
            <person name="Shaw N.A."/>
            <person name="Nagashima S."/>
            <person name="Venkiteswaran J."/>
            <person name="Schiff S.L."/>
            <person name="Hanada S."/>
            <person name="Tank M."/>
            <person name="Neufeld J.D."/>
        </authorList>
    </citation>
    <scope>NUCLEOTIDE SEQUENCE [LARGE SCALE GENOMIC DNA]</scope>
    <source>
        <strain evidence="1">L227-S17</strain>
    </source>
</reference>
<protein>
    <submittedName>
        <fullName evidence="1">Uncharacterized protein</fullName>
    </submittedName>
</protein>
<reference evidence="2" key="2">
    <citation type="journal article" date="2024" name="Nature">
        <title>Anoxygenic phototroph of the Chloroflexota uses a type I reaction centre.</title>
        <authorList>
            <person name="Tsuji J.M."/>
            <person name="Shaw N.A."/>
            <person name="Nagashima S."/>
            <person name="Venkiteswaran J.J."/>
            <person name="Schiff S.L."/>
            <person name="Watanabe T."/>
            <person name="Fukui M."/>
            <person name="Hanada S."/>
            <person name="Tank M."/>
            <person name="Neufeld J.D."/>
        </authorList>
    </citation>
    <scope>NUCLEOTIDE SEQUENCE</scope>
    <source>
        <strain evidence="2">L227-S17</strain>
    </source>
</reference>
<dbReference type="RefSeq" id="WP_341469337.1">
    <property type="nucleotide sequence ID" value="NZ_CP128399.1"/>
</dbReference>
<sequence>MTNLPEKQSKWKDLAQVIFSEMEERRAQHPKATFVELETAIDQRLAKLRTKTSQSTARRENYPK</sequence>
<evidence type="ECO:0000313" key="3">
    <source>
        <dbReference type="Proteomes" id="UP000521676"/>
    </source>
</evidence>
<dbReference type="AlphaFoldDB" id="A0A8T7M1K5"/>
<organism evidence="1 3">
    <name type="scientific">Candidatus Chlorohelix allophototropha</name>
    <dbReference type="NCBI Taxonomy" id="3003348"/>
    <lineage>
        <taxon>Bacteria</taxon>
        <taxon>Bacillati</taxon>
        <taxon>Chloroflexota</taxon>
        <taxon>Chloroflexia</taxon>
        <taxon>Candidatus Chloroheliales</taxon>
        <taxon>Candidatus Chloroheliaceae</taxon>
        <taxon>Candidatus Chlorohelix</taxon>
    </lineage>
</organism>
<accession>A0A8T7M1K5</accession>
<gene>
    <name evidence="1" type="ORF">HXX08_06810</name>
    <name evidence="2" type="ORF">OZ401_000710</name>
</gene>